<dbReference type="InterPro" id="IPR021844">
    <property type="entry name" value="Integr_conj_element_PFL4704"/>
</dbReference>
<name>A0AAN0XZ90_9VIBR</name>
<sequence>MSSVRFLIVALVAFGSCLVTAGTEFVVWDKRPIVTELHVGEERLVYFGDDVSVGLPSALREHLHVTSAGGVLYLNASSVFPKSRIIVQYIATGEQVFLDVVASKRGDAEKLKSLKVISEMQYAQQTAVEQERFLASADVSVQDLVRYASQDSYAPTRLKVLDPRVSVTDMSGLGELDISLMFMGVSAGMYELTPLKQYRTVNYYLTAIKAKNTTASKQYIRYSDVYPDVVAVSSQHPWVGSRGGLDDTTLIYLVTKEPLHKYEVYTK</sequence>
<evidence type="ECO:0000256" key="1">
    <source>
        <dbReference type="SAM" id="SignalP"/>
    </source>
</evidence>
<evidence type="ECO:0000313" key="3">
    <source>
        <dbReference type="Proteomes" id="UP000092018"/>
    </source>
</evidence>
<keyword evidence="2" id="KW-0614">Plasmid</keyword>
<reference evidence="2 3" key="1">
    <citation type="submission" date="2016-06" db="EMBL/GenBank/DDBJ databases">
        <title>Adaptive Radiation by Waves of Gene Transfer Leads to Fine-Scale Resource Partitioning in Marine Microbes.</title>
        <authorList>
            <person name="Hehemann J.-H."/>
            <person name="Arevalo P."/>
            <person name="Datta M.S."/>
            <person name="Yu X."/>
            <person name="Corzett C."/>
            <person name="Henschel A."/>
            <person name="Preheim S.P."/>
            <person name="Timberlake S."/>
            <person name="Alm E.J."/>
            <person name="Polz M.F."/>
        </authorList>
    </citation>
    <scope>NUCLEOTIDE SEQUENCE [LARGE SCALE GENOMIC DNA]</scope>
    <source>
        <strain evidence="2 3">FF50</strain>
        <plasmid evidence="2 3">unnamed1</plasmid>
    </source>
</reference>
<proteinExistence type="predicted"/>
<organism evidence="2 3">
    <name type="scientific">Vibrio breoganii</name>
    <dbReference type="NCBI Taxonomy" id="553239"/>
    <lineage>
        <taxon>Bacteria</taxon>
        <taxon>Pseudomonadati</taxon>
        <taxon>Pseudomonadota</taxon>
        <taxon>Gammaproteobacteria</taxon>
        <taxon>Vibrionales</taxon>
        <taxon>Vibrionaceae</taxon>
        <taxon>Vibrio</taxon>
    </lineage>
</organism>
<dbReference type="AlphaFoldDB" id="A0AAN0XZ90"/>
<dbReference type="NCBIfam" id="TIGR03749">
    <property type="entry name" value="conj_TIGR03749"/>
    <property type="match status" value="1"/>
</dbReference>
<feature type="chain" id="PRO_5042982658" evidence="1">
    <location>
        <begin position="22"/>
        <end position="267"/>
    </location>
</feature>
<dbReference type="Pfam" id="PF11920">
    <property type="entry name" value="DUF3438"/>
    <property type="match status" value="1"/>
</dbReference>
<protein>
    <submittedName>
        <fullName evidence="2">Integrating conjugative element protein</fullName>
    </submittedName>
</protein>
<gene>
    <name evidence="2" type="ORF">A6E01_19240</name>
</gene>
<accession>A0AAN0XZ90</accession>
<dbReference type="RefSeq" id="WP_065211112.1">
    <property type="nucleotide sequence ID" value="NZ_CP016179.1"/>
</dbReference>
<evidence type="ECO:0000313" key="2">
    <source>
        <dbReference type="EMBL" id="ANO35350.1"/>
    </source>
</evidence>
<dbReference type="EMBL" id="CP016179">
    <property type="protein sequence ID" value="ANO35350.1"/>
    <property type="molecule type" value="Genomic_DNA"/>
</dbReference>
<geneLocation type="plasmid" evidence="2 3">
    <name>unnamed1</name>
</geneLocation>
<dbReference type="Proteomes" id="UP000092018">
    <property type="component" value="Plasmid unnamed1"/>
</dbReference>
<dbReference type="KEGG" id="vbr:A6E01_19240"/>
<keyword evidence="1" id="KW-0732">Signal</keyword>
<dbReference type="PROSITE" id="PS51257">
    <property type="entry name" value="PROKAR_LIPOPROTEIN"/>
    <property type="match status" value="1"/>
</dbReference>
<feature type="signal peptide" evidence="1">
    <location>
        <begin position="1"/>
        <end position="21"/>
    </location>
</feature>